<comment type="caution">
    <text evidence="4">The sequence shown here is derived from an EMBL/GenBank/DDBJ whole genome shotgun (WGS) entry which is preliminary data.</text>
</comment>
<dbReference type="Pfam" id="PF00501">
    <property type="entry name" value="AMP-binding"/>
    <property type="match status" value="1"/>
</dbReference>
<dbReference type="GO" id="GO:0031956">
    <property type="term" value="F:medium-chain fatty acid-CoA ligase activity"/>
    <property type="evidence" value="ECO:0007669"/>
    <property type="project" value="TreeGrafter"/>
</dbReference>
<dbReference type="EMBL" id="PXOQ01000009">
    <property type="protein sequence ID" value="PSG88388.1"/>
    <property type="molecule type" value="Genomic_DNA"/>
</dbReference>
<protein>
    <submittedName>
        <fullName evidence="4">O-succinylbenzoic acid--CoA ligase</fullName>
    </submittedName>
</protein>
<dbReference type="Proteomes" id="UP000238426">
    <property type="component" value="Unassembled WGS sequence"/>
</dbReference>
<evidence type="ECO:0000259" key="3">
    <source>
        <dbReference type="Pfam" id="PF00501"/>
    </source>
</evidence>
<keyword evidence="2 4" id="KW-0436">Ligase</keyword>
<dbReference type="InterPro" id="IPR042099">
    <property type="entry name" value="ANL_N_sf"/>
</dbReference>
<dbReference type="PANTHER" id="PTHR43201">
    <property type="entry name" value="ACYL-COA SYNTHETASE"/>
    <property type="match status" value="1"/>
</dbReference>
<dbReference type="Gene3D" id="3.40.50.12780">
    <property type="entry name" value="N-terminal domain of ligase-like"/>
    <property type="match status" value="1"/>
</dbReference>
<evidence type="ECO:0000256" key="1">
    <source>
        <dbReference type="ARBA" id="ARBA00006432"/>
    </source>
</evidence>
<keyword evidence="5" id="KW-1185">Reference proteome</keyword>
<sequence>MKANSLHKAFKLDNVSYTKQSLLQKAQSFIDKSNDFEAEIGRFLIDWLDDNDTLKVQTSGSTGDPKSIHLSKEAMKASALATGTYFNLIPGQTALLCLPVSYIAGKMMLVRAMVLGLEIDTILPKIDLDLSSKGYDFVAMIPSQVDKNKDILNQFSIVIVGGGSIPHSLKHELQQIKASVYETYGMTETITHIAIKPLNKVDYKPYFKILPDITISQDERNCLVIDAPNISKETIITNDVVNLYSDTEFEWLGRVDHVINSGGLKLFPENIEAKLEPYLDVPFFIASQPNSTFGEEVILIIEGETFPIDSHVYKDLNKAEIPKHVYFVPGFVETASGKIQRQQTLNLLS</sequence>
<proteinExistence type="inferred from homology"/>
<dbReference type="InterPro" id="IPR000873">
    <property type="entry name" value="AMP-dep_synth/lig_dom"/>
</dbReference>
<comment type="similarity">
    <text evidence="1">Belongs to the ATP-dependent AMP-binding enzyme family.</text>
</comment>
<dbReference type="SUPFAM" id="SSF56801">
    <property type="entry name" value="Acetyl-CoA synthetase-like"/>
    <property type="match status" value="1"/>
</dbReference>
<dbReference type="GO" id="GO:0006631">
    <property type="term" value="P:fatty acid metabolic process"/>
    <property type="evidence" value="ECO:0007669"/>
    <property type="project" value="TreeGrafter"/>
</dbReference>
<name>A0A2T1N953_9FLAO</name>
<reference evidence="4 5" key="1">
    <citation type="submission" date="2018-03" db="EMBL/GenBank/DDBJ databases">
        <title>Mesoflavibacter sp. HG37 and Mesoflavibacter sp. HG96 sp.nov., two marine bacteria isolated from seawater of Western Pacific Ocean.</title>
        <authorList>
            <person name="Cheng H."/>
            <person name="Wu Y.-H."/>
            <person name="Guo L.-L."/>
            <person name="Xu X.-W."/>
        </authorList>
    </citation>
    <scope>NUCLEOTIDE SEQUENCE [LARGE SCALE GENOMIC DNA]</scope>
    <source>
        <strain evidence="4 5">KCTC 32269</strain>
    </source>
</reference>
<dbReference type="AlphaFoldDB" id="A0A2T1N953"/>
<evidence type="ECO:0000256" key="2">
    <source>
        <dbReference type="ARBA" id="ARBA00022598"/>
    </source>
</evidence>
<accession>A0A2T1N953</accession>
<dbReference type="RefSeq" id="WP_106463526.1">
    <property type="nucleotide sequence ID" value="NZ_PXOQ01000009.1"/>
</dbReference>
<gene>
    <name evidence="4" type="ORF">C7H52_08790</name>
</gene>
<organism evidence="4 5">
    <name type="scientific">Aurantibacter aestuarii</name>
    <dbReference type="NCBI Taxonomy" id="1266046"/>
    <lineage>
        <taxon>Bacteria</taxon>
        <taxon>Pseudomonadati</taxon>
        <taxon>Bacteroidota</taxon>
        <taxon>Flavobacteriia</taxon>
        <taxon>Flavobacteriales</taxon>
        <taxon>Flavobacteriaceae</taxon>
        <taxon>Aurantibacter</taxon>
    </lineage>
</organism>
<dbReference type="PANTHER" id="PTHR43201:SF5">
    <property type="entry name" value="MEDIUM-CHAIN ACYL-COA LIGASE ACSF2, MITOCHONDRIAL"/>
    <property type="match status" value="1"/>
</dbReference>
<dbReference type="OrthoDB" id="8870348at2"/>
<evidence type="ECO:0000313" key="5">
    <source>
        <dbReference type="Proteomes" id="UP000238426"/>
    </source>
</evidence>
<dbReference type="InterPro" id="IPR045851">
    <property type="entry name" value="AMP-bd_C_sf"/>
</dbReference>
<feature type="domain" description="AMP-dependent synthetase/ligase" evidence="3">
    <location>
        <begin position="47"/>
        <end position="198"/>
    </location>
</feature>
<dbReference type="Gene3D" id="3.30.300.30">
    <property type="match status" value="1"/>
</dbReference>
<evidence type="ECO:0000313" key="4">
    <source>
        <dbReference type="EMBL" id="PSG88388.1"/>
    </source>
</evidence>